<protein>
    <submittedName>
        <fullName evidence="2">Uncharacterized protein</fullName>
    </submittedName>
</protein>
<feature type="region of interest" description="Disordered" evidence="1">
    <location>
        <begin position="36"/>
        <end position="58"/>
    </location>
</feature>
<dbReference type="InterPro" id="IPR021916">
    <property type="entry name" value="DUF3527"/>
</dbReference>
<dbReference type="EMBL" id="JAPFFM010000001">
    <property type="protein sequence ID" value="KAJ6777737.1"/>
    <property type="molecule type" value="Genomic_DNA"/>
</dbReference>
<dbReference type="PANTHER" id="PTHR31390">
    <property type="entry name" value="EXPRESSED PROTEIN"/>
    <property type="match status" value="1"/>
</dbReference>
<evidence type="ECO:0000313" key="2">
    <source>
        <dbReference type="EMBL" id="KAJ6777737.1"/>
    </source>
</evidence>
<evidence type="ECO:0000313" key="3">
    <source>
        <dbReference type="Proteomes" id="UP001151752"/>
    </source>
</evidence>
<evidence type="ECO:0000256" key="1">
    <source>
        <dbReference type="SAM" id="MobiDB-lite"/>
    </source>
</evidence>
<gene>
    <name evidence="2" type="ORF">OIU74_001669</name>
</gene>
<accession>A0A9Q0X1Y0</accession>
<dbReference type="Proteomes" id="UP001151752">
    <property type="component" value="Chromosome 16"/>
</dbReference>
<dbReference type="AlphaFoldDB" id="A0A9Q0X1Y0"/>
<dbReference type="PANTHER" id="PTHR31390:SF4">
    <property type="entry name" value="DUF3527 DOMAIN-CONTAINING PROTEIN"/>
    <property type="match status" value="1"/>
</dbReference>
<reference evidence="2" key="2">
    <citation type="journal article" date="2023" name="Int. J. Mol. Sci.">
        <title>De Novo Assembly and Annotation of 11 Diverse Shrub Willow (Salix) Genomes Reveals Novel Gene Organization in Sex-Linked Regions.</title>
        <authorList>
            <person name="Hyden B."/>
            <person name="Feng K."/>
            <person name="Yates T.B."/>
            <person name="Jawdy S."/>
            <person name="Cereghino C."/>
            <person name="Smart L.B."/>
            <person name="Muchero W."/>
        </authorList>
    </citation>
    <scope>NUCLEOTIDE SEQUENCE</scope>
    <source>
        <tissue evidence="2">Shoot tip</tissue>
    </source>
</reference>
<comment type="caution">
    <text evidence="2">The sequence shown here is derived from an EMBL/GenBank/DDBJ whole genome shotgun (WGS) entry which is preliminary data.</text>
</comment>
<organism evidence="2 3">
    <name type="scientific">Salix koriyanagi</name>
    <dbReference type="NCBI Taxonomy" id="2511006"/>
    <lineage>
        <taxon>Eukaryota</taxon>
        <taxon>Viridiplantae</taxon>
        <taxon>Streptophyta</taxon>
        <taxon>Embryophyta</taxon>
        <taxon>Tracheophyta</taxon>
        <taxon>Spermatophyta</taxon>
        <taxon>Magnoliopsida</taxon>
        <taxon>eudicotyledons</taxon>
        <taxon>Gunneridae</taxon>
        <taxon>Pentapetalae</taxon>
        <taxon>rosids</taxon>
        <taxon>fabids</taxon>
        <taxon>Malpighiales</taxon>
        <taxon>Salicaceae</taxon>
        <taxon>Saliceae</taxon>
        <taxon>Salix</taxon>
    </lineage>
</organism>
<reference evidence="2" key="1">
    <citation type="submission" date="2022-11" db="EMBL/GenBank/DDBJ databases">
        <authorList>
            <person name="Hyden B.L."/>
            <person name="Feng K."/>
            <person name="Yates T."/>
            <person name="Jawdy S."/>
            <person name="Smart L.B."/>
            <person name="Muchero W."/>
        </authorList>
    </citation>
    <scope>NUCLEOTIDE SEQUENCE</scope>
    <source>
        <tissue evidence="2">Shoot tip</tissue>
    </source>
</reference>
<proteinExistence type="predicted"/>
<keyword evidence="3" id="KW-1185">Reference proteome</keyword>
<dbReference type="Pfam" id="PF12043">
    <property type="entry name" value="DUF3527"/>
    <property type="match status" value="1"/>
</dbReference>
<sequence length="238" mass="25575">MDPHQPEQQTLDFQPNDELAAIVVKIPEVINRSTITDGNQANKCNNNSEARSNSTSGNVLNQPALGSQSFINTTVILPSGIHSLPNKGGPSSLLQRWRSGGSCDCGGWDLGCKLKILVNHHQLTKKLSTTKACSAIDKFELVSQGGEENQPVFSMSPFKEGIYSVEFNTSLSTLQAFSLCIAVLDGKKLSESSNLFEEKPSVETILSQDDGLRAPNGSAGEVPARYVSYPPLSPVGRV</sequence>
<name>A0A9Q0X1Y0_9ROSI</name>